<comment type="caution">
    <text evidence="2">The sequence shown here is derived from an EMBL/GenBank/DDBJ whole genome shotgun (WGS) entry which is preliminary data.</text>
</comment>
<protein>
    <submittedName>
        <fullName evidence="2">5072_t:CDS:1</fullName>
    </submittedName>
</protein>
<dbReference type="Gene3D" id="3.60.21.10">
    <property type="match status" value="1"/>
</dbReference>
<dbReference type="AlphaFoldDB" id="A0A9N8ZCP1"/>
<dbReference type="InterPro" id="IPR029052">
    <property type="entry name" value="Metallo-depent_PP-like"/>
</dbReference>
<reference evidence="2" key="1">
    <citation type="submission" date="2021-06" db="EMBL/GenBank/DDBJ databases">
        <authorList>
            <person name="Kallberg Y."/>
            <person name="Tangrot J."/>
            <person name="Rosling A."/>
        </authorList>
    </citation>
    <scope>NUCLEOTIDE SEQUENCE</scope>
    <source>
        <strain evidence="2">MA453B</strain>
    </source>
</reference>
<feature type="region of interest" description="Disordered" evidence="1">
    <location>
        <begin position="61"/>
        <end position="84"/>
    </location>
</feature>
<organism evidence="2 3">
    <name type="scientific">Dentiscutata erythropus</name>
    <dbReference type="NCBI Taxonomy" id="1348616"/>
    <lineage>
        <taxon>Eukaryota</taxon>
        <taxon>Fungi</taxon>
        <taxon>Fungi incertae sedis</taxon>
        <taxon>Mucoromycota</taxon>
        <taxon>Glomeromycotina</taxon>
        <taxon>Glomeromycetes</taxon>
        <taxon>Diversisporales</taxon>
        <taxon>Gigasporaceae</taxon>
        <taxon>Dentiscutata</taxon>
    </lineage>
</organism>
<accession>A0A9N8ZCP1</accession>
<keyword evidence="3" id="KW-1185">Reference proteome</keyword>
<dbReference type="EMBL" id="CAJVPY010000715">
    <property type="protein sequence ID" value="CAG8488531.1"/>
    <property type="molecule type" value="Genomic_DNA"/>
</dbReference>
<dbReference type="PANTHER" id="PTHR37523:SF1">
    <property type="entry name" value="CALCINEURIN-LIKE PHOSPHOESTERASE DOMAIN-CONTAINING PROTEIN"/>
    <property type="match status" value="1"/>
</dbReference>
<evidence type="ECO:0000256" key="1">
    <source>
        <dbReference type="SAM" id="MobiDB-lite"/>
    </source>
</evidence>
<dbReference type="SUPFAM" id="SSF56300">
    <property type="entry name" value="Metallo-dependent phosphatases"/>
    <property type="match status" value="1"/>
</dbReference>
<proteinExistence type="predicted"/>
<sequence length="165" mass="18327">MVGFGGSTAGVARNSPEQVIWPACPRNTESLLTEKLPILLDKVEDEIILVTHVGPSKAGTTDVDKFPLRDPPIESGRTPLSSEDSSQCNIMFNIHGHSHYPFGLSHLGQTFIINPGPLQEGRFAILTLENFNKEKLLIGEMKDFYQCSNRINSWFMVGLELFVLL</sequence>
<feature type="compositionally biased region" description="Basic and acidic residues" evidence="1">
    <location>
        <begin position="62"/>
        <end position="72"/>
    </location>
</feature>
<dbReference type="Proteomes" id="UP000789405">
    <property type="component" value="Unassembled WGS sequence"/>
</dbReference>
<dbReference type="PANTHER" id="PTHR37523">
    <property type="entry name" value="METALLOPHOSPHOESTERASE"/>
    <property type="match status" value="1"/>
</dbReference>
<evidence type="ECO:0000313" key="3">
    <source>
        <dbReference type="Proteomes" id="UP000789405"/>
    </source>
</evidence>
<dbReference type="OrthoDB" id="2412157at2759"/>
<evidence type="ECO:0000313" key="2">
    <source>
        <dbReference type="EMBL" id="CAG8488531.1"/>
    </source>
</evidence>
<name>A0A9N8ZCP1_9GLOM</name>
<gene>
    <name evidence="2" type="ORF">DERYTH_LOCUS2292</name>
</gene>